<protein>
    <recommendedName>
        <fullName evidence="3">Protein kinase domain-containing protein</fullName>
    </recommendedName>
</protein>
<dbReference type="SMART" id="SM00220">
    <property type="entry name" value="S_TKc"/>
    <property type="match status" value="1"/>
</dbReference>
<accession>A0A9W6ZID0</accession>
<dbReference type="Pfam" id="PF00069">
    <property type="entry name" value="Pkinase"/>
    <property type="match status" value="1"/>
</dbReference>
<feature type="non-terminal residue" evidence="4">
    <location>
        <position position="1"/>
    </location>
</feature>
<dbReference type="InterPro" id="IPR008271">
    <property type="entry name" value="Ser/Thr_kinase_AS"/>
</dbReference>
<dbReference type="InterPro" id="IPR001245">
    <property type="entry name" value="Ser-Thr/Tyr_kinase_cat_dom"/>
</dbReference>
<evidence type="ECO:0000259" key="3">
    <source>
        <dbReference type="PROSITE" id="PS50011"/>
    </source>
</evidence>
<evidence type="ECO:0000313" key="5">
    <source>
        <dbReference type="Proteomes" id="UP001165082"/>
    </source>
</evidence>
<feature type="transmembrane region" description="Helical" evidence="2">
    <location>
        <begin position="84"/>
        <end position="108"/>
    </location>
</feature>
<comment type="caution">
    <text evidence="4">The sequence shown here is derived from an EMBL/GenBank/DDBJ whole genome shotgun (WGS) entry which is preliminary data.</text>
</comment>
<dbReference type="Proteomes" id="UP001165082">
    <property type="component" value="Unassembled WGS sequence"/>
</dbReference>
<dbReference type="OrthoDB" id="4062651at2759"/>
<dbReference type="Pfam" id="PF07714">
    <property type="entry name" value="PK_Tyr_Ser-Thr"/>
    <property type="match status" value="1"/>
</dbReference>
<organism evidence="4 5">
    <name type="scientific">Triparma retinervis</name>
    <dbReference type="NCBI Taxonomy" id="2557542"/>
    <lineage>
        <taxon>Eukaryota</taxon>
        <taxon>Sar</taxon>
        <taxon>Stramenopiles</taxon>
        <taxon>Ochrophyta</taxon>
        <taxon>Bolidophyceae</taxon>
        <taxon>Parmales</taxon>
        <taxon>Triparmaceae</taxon>
        <taxon>Triparma</taxon>
    </lineage>
</organism>
<reference evidence="4" key="1">
    <citation type="submission" date="2022-07" db="EMBL/GenBank/DDBJ databases">
        <title>Genome analysis of Parmales, a sister group of diatoms, reveals the evolutionary specialization of diatoms from phago-mixotrophs to photoautotrophs.</title>
        <authorList>
            <person name="Ban H."/>
            <person name="Sato S."/>
            <person name="Yoshikawa S."/>
            <person name="Kazumasa Y."/>
            <person name="Nakamura Y."/>
            <person name="Ichinomiya M."/>
            <person name="Saitoh K."/>
            <person name="Sato N."/>
            <person name="Blanc-Mathieu R."/>
            <person name="Endo H."/>
            <person name="Kuwata A."/>
            <person name="Ogata H."/>
        </authorList>
    </citation>
    <scope>NUCLEOTIDE SEQUENCE</scope>
</reference>
<dbReference type="EMBL" id="BRXZ01000824">
    <property type="protein sequence ID" value="GMH55049.1"/>
    <property type="molecule type" value="Genomic_DNA"/>
</dbReference>
<dbReference type="AlphaFoldDB" id="A0A9W6ZID0"/>
<dbReference type="SUPFAM" id="SSF56112">
    <property type="entry name" value="Protein kinase-like (PK-like)"/>
    <property type="match status" value="1"/>
</dbReference>
<keyword evidence="2" id="KW-0472">Membrane</keyword>
<dbReference type="PROSITE" id="PS00108">
    <property type="entry name" value="PROTEIN_KINASE_ST"/>
    <property type="match status" value="1"/>
</dbReference>
<evidence type="ECO:0000256" key="2">
    <source>
        <dbReference type="SAM" id="Phobius"/>
    </source>
</evidence>
<sequence length="936" mass="104889">MRVNAIAEGGAVITSSDFDFEVRVVSNGNEPLQNIVLNDYPYEGYIAELNGREGEMIGVYITVVSSGEAIAGSPFVLEVEGGDMWIYVVVGISGGLLALFSLLTCAVLRKSHTMQKVAFAKIRQEHSDLQDQMLEMERAVVETTTDRGGRESNIKPHSEGEMLVMQKAMDELEQSRRNEMVSVMIPSKDIKLDKVVGRGGFGIVYKGALRGKGSKMVQGIRMSETSTANPEEVVVALKQLISIDDNSVERFRFECFLMKELRHANICSFVGICWDERMLACVTEYVENGTLEDHLRRSCKFSDRNEWLDVAVLRGYGQKGVNASDLEVECKKLARQWRDEAEGGQQIHSWEKIVHAHEVPDENVGLMLGTVRKVTTSNRSNKRGEKVSAVGGGVNLKKGLMAKGWMRFNNGKKKMDLIVVVNIRHCTPDQVLGWLTHRKSPGNFYKRTFWREGTNGREFEQLQRLGEFELLIEGKVGISGDGVGVLATRDLAGGKSAGLKKCNCDVGGYMVESNRKGGCEVTFVQSLDKHAFMHFSGTTKEKLVARKKRATHDVQASPPLSGGRGIMKVLSNGPTKFKRASSEKASPKASFMGVGKQAALATLLAEGLDSVRNMVGVWVDQDECRRAAMEEIIKPFDVMKRSMEDICQNSSKDMTWKSHMLSFARQAGEGVKYLHSSRYFDVVTGQWRDCVIHRDLKPENMLITPNFHLKLTDFGEARATSNMNLKMTSVGTPIYMAPEVMRSDMYDSKADVYSFAICLVAMLRPWTSVQDFFFESLRCKMKRPSKDGIGLSLLNNRVMNKRWRPILPKYCYPSLRALIHECWQDDAEARPDFEGIVNRLNVEVAREVDEMEEVYLRSVEEEWIDFKKGGHDELLAKEGQQHAKDNLLTERRESEFRDVAMQMEIMKEERAKLMEEIEALKGELAKRGGGGGGGGG</sequence>
<dbReference type="GO" id="GO:0005524">
    <property type="term" value="F:ATP binding"/>
    <property type="evidence" value="ECO:0007669"/>
    <property type="project" value="UniProtKB-KW"/>
</dbReference>
<dbReference type="GO" id="GO:0004674">
    <property type="term" value="F:protein serine/threonine kinase activity"/>
    <property type="evidence" value="ECO:0007669"/>
    <property type="project" value="TreeGrafter"/>
</dbReference>
<keyword evidence="2" id="KW-0812">Transmembrane</keyword>
<dbReference type="InterPro" id="IPR011009">
    <property type="entry name" value="Kinase-like_dom_sf"/>
</dbReference>
<dbReference type="PROSITE" id="PS50011">
    <property type="entry name" value="PROTEIN_KINASE_DOM"/>
    <property type="match status" value="1"/>
</dbReference>
<feature type="domain" description="Protein kinase" evidence="3">
    <location>
        <begin position="190"/>
        <end position="844"/>
    </location>
</feature>
<keyword evidence="1" id="KW-0175">Coiled coil</keyword>
<keyword evidence="5" id="KW-1185">Reference proteome</keyword>
<dbReference type="Gene3D" id="1.10.510.10">
    <property type="entry name" value="Transferase(Phosphotransferase) domain 1"/>
    <property type="match status" value="2"/>
</dbReference>
<keyword evidence="2" id="KW-1133">Transmembrane helix</keyword>
<dbReference type="PANTHER" id="PTHR44329">
    <property type="entry name" value="SERINE/THREONINE-PROTEIN KINASE TNNI3K-RELATED"/>
    <property type="match status" value="1"/>
</dbReference>
<name>A0A9W6ZID0_9STRA</name>
<dbReference type="InterPro" id="IPR000719">
    <property type="entry name" value="Prot_kinase_dom"/>
</dbReference>
<evidence type="ECO:0000313" key="4">
    <source>
        <dbReference type="EMBL" id="GMH55049.1"/>
    </source>
</evidence>
<feature type="coiled-coil region" evidence="1">
    <location>
        <begin position="896"/>
        <end position="923"/>
    </location>
</feature>
<dbReference type="InterPro" id="IPR051681">
    <property type="entry name" value="Ser/Thr_Kinases-Pseudokinases"/>
</dbReference>
<evidence type="ECO:0000256" key="1">
    <source>
        <dbReference type="SAM" id="Coils"/>
    </source>
</evidence>
<proteinExistence type="predicted"/>
<gene>
    <name evidence="4" type="ORF">TrRE_jg12386</name>
</gene>